<dbReference type="OrthoDB" id="5887723at2"/>
<dbReference type="Pfam" id="PF00171">
    <property type="entry name" value="Aldedh"/>
    <property type="match status" value="1"/>
</dbReference>
<reference evidence="4 5" key="1">
    <citation type="submission" date="2016-11" db="EMBL/GenBank/DDBJ databases">
        <title>Trade-off between light-utilization and light-protection in marine flavobacteria.</title>
        <authorList>
            <person name="Kumagai Y."/>
        </authorList>
    </citation>
    <scope>NUCLEOTIDE SEQUENCE [LARGE SCALE GENOMIC DNA]</scope>
    <source>
        <strain evidence="4 5">NBRC 107125</strain>
    </source>
</reference>
<keyword evidence="2" id="KW-0560">Oxidoreductase</keyword>
<dbReference type="FunFam" id="3.40.309.10:FF:000012">
    <property type="entry name" value="Betaine aldehyde dehydrogenase"/>
    <property type="match status" value="1"/>
</dbReference>
<comment type="similarity">
    <text evidence="1">Belongs to the aldehyde dehydrogenase family.</text>
</comment>
<dbReference type="GO" id="GO:0016620">
    <property type="term" value="F:oxidoreductase activity, acting on the aldehyde or oxo group of donors, NAD or NADP as acceptor"/>
    <property type="evidence" value="ECO:0007669"/>
    <property type="project" value="InterPro"/>
</dbReference>
<evidence type="ECO:0000256" key="2">
    <source>
        <dbReference type="ARBA" id="ARBA00023002"/>
    </source>
</evidence>
<dbReference type="InterPro" id="IPR016163">
    <property type="entry name" value="Ald_DH_C"/>
</dbReference>
<evidence type="ECO:0000259" key="3">
    <source>
        <dbReference type="Pfam" id="PF00171"/>
    </source>
</evidence>
<dbReference type="KEGG" id="osg:BST96_20245"/>
<gene>
    <name evidence="4" type="ORF">BST96_20245</name>
</gene>
<protein>
    <submittedName>
        <fullName evidence="4">Aldehyde dehydrogenase family protein</fullName>
    </submittedName>
</protein>
<dbReference type="InterPro" id="IPR016162">
    <property type="entry name" value="Ald_DH_N"/>
</dbReference>
<dbReference type="AlphaFoldDB" id="A0A1X9NDV5"/>
<name>A0A1X9NDV5_9GAMM</name>
<sequence>MRQYTNFYINGQWVAPHSGNTLDVINPATEAISGHIAMGSAADVDTAVAAAKAAFPSYANTSREQRLALLENILSIYNRRYDEIAQAISEEMGAPITIAMEDQAGTGTGHLETAIETLKTFEFEEPMGSTRIYKEPIGVCALITPWNWPINQVVCKVVPALATGCTIVLKPSEVAPYSSYLFAEVLAEAGVPAGVFNLVNGDGPTVGAAMSCHPDVDMVSFTGSTRAGAQVAKAAADTVKRVSQELGGKSANIILADADLEEAVTEGALGCFFNTGQSCDAPTRMLVPEQLHDKAVEIAVRAAQSVVTGDPSDKNTTMGPVVSQVQFDRIQSLIKQGIDEGSKLACGGPGKPDKLDKGYYVKPTIFSHVKNNSTIAQQEIFGPVLAILPYKDEAEAIEIANDSLYGLCGYVWGDEARAVAVASKMRTGMVLLNGDEGDYNAPFGGYKQSGNGREFGKFGFEEFLETKAIMGISGQ</sequence>
<dbReference type="STRING" id="716816.BST96_20245"/>
<organism evidence="4 5">
    <name type="scientific">Oceanicoccus sagamiensis</name>
    <dbReference type="NCBI Taxonomy" id="716816"/>
    <lineage>
        <taxon>Bacteria</taxon>
        <taxon>Pseudomonadati</taxon>
        <taxon>Pseudomonadota</taxon>
        <taxon>Gammaproteobacteria</taxon>
        <taxon>Cellvibrionales</taxon>
        <taxon>Spongiibacteraceae</taxon>
        <taxon>Oceanicoccus</taxon>
    </lineage>
</organism>
<evidence type="ECO:0000256" key="1">
    <source>
        <dbReference type="ARBA" id="ARBA00009986"/>
    </source>
</evidence>
<dbReference type="RefSeq" id="WP_085760428.1">
    <property type="nucleotide sequence ID" value="NZ_CP019343.1"/>
</dbReference>
<dbReference type="SUPFAM" id="SSF53720">
    <property type="entry name" value="ALDH-like"/>
    <property type="match status" value="1"/>
</dbReference>
<dbReference type="InterPro" id="IPR015590">
    <property type="entry name" value="Aldehyde_DH_dom"/>
</dbReference>
<dbReference type="FunFam" id="3.40.605.10:FF:000007">
    <property type="entry name" value="NAD/NADP-dependent betaine aldehyde dehydrogenase"/>
    <property type="match status" value="1"/>
</dbReference>
<dbReference type="InterPro" id="IPR016161">
    <property type="entry name" value="Ald_DH/histidinol_DH"/>
</dbReference>
<feature type="domain" description="Aldehyde dehydrogenase" evidence="3">
    <location>
        <begin position="13"/>
        <end position="469"/>
    </location>
</feature>
<dbReference type="PANTHER" id="PTHR42804:SF1">
    <property type="entry name" value="ALDEHYDE DEHYDROGENASE-RELATED"/>
    <property type="match status" value="1"/>
</dbReference>
<accession>A0A1X9NDV5</accession>
<dbReference type="Proteomes" id="UP000193450">
    <property type="component" value="Chromosome"/>
</dbReference>
<dbReference type="EMBL" id="CP019343">
    <property type="protein sequence ID" value="ARN76228.1"/>
    <property type="molecule type" value="Genomic_DNA"/>
</dbReference>
<proteinExistence type="inferred from homology"/>
<evidence type="ECO:0000313" key="5">
    <source>
        <dbReference type="Proteomes" id="UP000193450"/>
    </source>
</evidence>
<evidence type="ECO:0000313" key="4">
    <source>
        <dbReference type="EMBL" id="ARN76228.1"/>
    </source>
</evidence>
<dbReference type="PANTHER" id="PTHR42804">
    <property type="entry name" value="ALDEHYDE DEHYDROGENASE"/>
    <property type="match status" value="1"/>
</dbReference>
<dbReference type="Gene3D" id="3.40.309.10">
    <property type="entry name" value="Aldehyde Dehydrogenase, Chain A, domain 2"/>
    <property type="match status" value="1"/>
</dbReference>
<keyword evidence="5" id="KW-1185">Reference proteome</keyword>
<dbReference type="CDD" id="cd07138">
    <property type="entry name" value="ALDH_CddD_SSP0762"/>
    <property type="match status" value="1"/>
</dbReference>
<dbReference type="Gene3D" id="3.40.605.10">
    <property type="entry name" value="Aldehyde Dehydrogenase, Chain A, domain 1"/>
    <property type="match status" value="1"/>
</dbReference>